<evidence type="ECO:0000313" key="3">
    <source>
        <dbReference type="EMBL" id="SCQ19627.1"/>
    </source>
</evidence>
<feature type="transmembrane region" description="Helical" evidence="1">
    <location>
        <begin position="57"/>
        <end position="79"/>
    </location>
</feature>
<proteinExistence type="predicted"/>
<keyword evidence="1" id="KW-1133">Transmembrane helix</keyword>
<dbReference type="GeneID" id="34758084"/>
<evidence type="ECO:0000259" key="2">
    <source>
        <dbReference type="Pfam" id="PF19762"/>
    </source>
</evidence>
<dbReference type="EMBL" id="FMMM01000026">
    <property type="protein sequence ID" value="SCQ19627.1"/>
    <property type="molecule type" value="Genomic_DNA"/>
</dbReference>
<organism evidence="3 4">
    <name type="scientific">Tannerella forsythia</name>
    <name type="common">Bacteroides forsythus</name>
    <dbReference type="NCBI Taxonomy" id="28112"/>
    <lineage>
        <taxon>Bacteria</taxon>
        <taxon>Pseudomonadati</taxon>
        <taxon>Bacteroidota</taxon>
        <taxon>Bacteroidia</taxon>
        <taxon>Bacteroidales</taxon>
        <taxon>Tannerellaceae</taxon>
        <taxon>Tannerella</taxon>
    </lineage>
</organism>
<dbReference type="AlphaFoldDB" id="A0A1D3UFS9"/>
<feature type="transmembrane region" description="Helical" evidence="1">
    <location>
        <begin position="99"/>
        <end position="119"/>
    </location>
</feature>
<keyword evidence="1" id="KW-0472">Membrane</keyword>
<accession>A0A1D3UFS9</accession>
<name>A0A1D3UFS9_TANFO</name>
<dbReference type="OrthoDB" id="1050129at2"/>
<reference evidence="3 4" key="1">
    <citation type="submission" date="2016-09" db="EMBL/GenBank/DDBJ databases">
        <authorList>
            <person name="Capua I."/>
            <person name="De Benedictis P."/>
            <person name="Joannis T."/>
            <person name="Lombin L.H."/>
            <person name="Cattoli G."/>
        </authorList>
    </citation>
    <scope>NUCLEOTIDE SEQUENCE [LARGE SCALE GENOMIC DNA]</scope>
    <source>
        <strain evidence="3 4">UB20</strain>
    </source>
</reference>
<dbReference type="OMA" id="FKIFELY"/>
<gene>
    <name evidence="3" type="ORF">TFUB20_00769</name>
</gene>
<feature type="domain" description="DUF6249" evidence="2">
    <location>
        <begin position="5"/>
        <end position="120"/>
    </location>
</feature>
<protein>
    <recommendedName>
        <fullName evidence="2">DUF6249 domain-containing protein</fullName>
    </recommendedName>
</protein>
<feature type="transmembrane region" description="Helical" evidence="1">
    <location>
        <begin position="6"/>
        <end position="25"/>
    </location>
</feature>
<dbReference type="RefSeq" id="WP_014224196.1">
    <property type="nucleotide sequence ID" value="NZ_CAJPTF010000010.1"/>
</dbReference>
<evidence type="ECO:0000313" key="4">
    <source>
        <dbReference type="Proteomes" id="UP000182057"/>
    </source>
</evidence>
<dbReference type="Pfam" id="PF19762">
    <property type="entry name" value="DUF6249"/>
    <property type="match status" value="1"/>
</dbReference>
<dbReference type="InterPro" id="IPR046216">
    <property type="entry name" value="DUF6249"/>
</dbReference>
<dbReference type="Proteomes" id="UP000182057">
    <property type="component" value="Unassembled WGS sequence"/>
</dbReference>
<evidence type="ECO:0000256" key="1">
    <source>
        <dbReference type="SAM" id="Phobius"/>
    </source>
</evidence>
<keyword evidence="1" id="KW-0812">Transmembrane</keyword>
<sequence length="129" mass="14566">MSELVPIFVVWIVFYYTYKLIGLYARRKERLLMIEKMNAVGDVGIDDKELFAHSFTALRVGCLLIGVGIGLLIGVIIQTMLVSAGYDMNQWADRKLFEISLTACVLLFGGLGLLVSYPLERKFFPPQKD</sequence>